<name>H0GU21_SACCK</name>
<organism evidence="3 4">
    <name type="scientific">Saccharomyces cerevisiae x Saccharomyces kudriavzevii (strain VIN7)</name>
    <name type="common">Yeast</name>
    <dbReference type="NCBI Taxonomy" id="1095631"/>
    <lineage>
        <taxon>Eukaryota</taxon>
        <taxon>Fungi</taxon>
        <taxon>Dikarya</taxon>
        <taxon>Ascomycota</taxon>
        <taxon>Saccharomycotina</taxon>
        <taxon>Saccharomycetes</taxon>
        <taxon>Saccharomycetales</taxon>
        <taxon>Saccharomycetaceae</taxon>
        <taxon>Saccharomyces</taxon>
    </lineage>
</organism>
<dbReference type="HOGENOM" id="CLU_2185458_0_0_1"/>
<keyword evidence="2" id="KW-1133">Transmembrane helix</keyword>
<protein>
    <submittedName>
        <fullName evidence="3">Uncharacterized protein</fullName>
    </submittedName>
</protein>
<reference evidence="3 4" key="1">
    <citation type="journal article" date="2012" name="FEMS Yeast Res.">
        <title>The genome sequence of the wine yeast VIN7 reveals an allotriploid hybrid genome with Saccharomyces cerevisiae and Saccharomyces kudriavzevii origins.</title>
        <authorList>
            <person name="Borneman A.R."/>
            <person name="Desany B.A."/>
            <person name="Riches D."/>
            <person name="Affourtit J.P."/>
            <person name="Forgan A.H."/>
            <person name="Pretorius I.S."/>
            <person name="Egholm M."/>
            <person name="Chambers P.J."/>
        </authorList>
    </citation>
    <scope>NUCLEOTIDE SEQUENCE [LARGE SCALE GENOMIC DNA]</scope>
    <source>
        <strain evidence="3 4">VIN7</strain>
    </source>
</reference>
<dbReference type="Proteomes" id="UP000009009">
    <property type="component" value="Unassembled WGS sequence"/>
</dbReference>
<accession>H0GU21</accession>
<evidence type="ECO:0000256" key="2">
    <source>
        <dbReference type="SAM" id="Phobius"/>
    </source>
</evidence>
<feature type="transmembrane region" description="Helical" evidence="2">
    <location>
        <begin position="86"/>
        <end position="104"/>
    </location>
</feature>
<evidence type="ECO:0000313" key="3">
    <source>
        <dbReference type="EMBL" id="EHN02793.1"/>
    </source>
</evidence>
<evidence type="ECO:0000256" key="1">
    <source>
        <dbReference type="SAM" id="MobiDB-lite"/>
    </source>
</evidence>
<keyword evidence="4" id="KW-1185">Reference proteome</keyword>
<sequence>MIFLQQGSQMASLAGAYRTRVPLPKRWVDRKNTPAQAQHHNRTRSLLEEREVSRPGETLARLLLSSRRTFQKKTINMYGLKKKCMGIIYMKMSSFLCLIIFWEIPEVKR</sequence>
<evidence type="ECO:0000313" key="4">
    <source>
        <dbReference type="Proteomes" id="UP000009009"/>
    </source>
</evidence>
<dbReference type="EMBL" id="AGVY01000192">
    <property type="protein sequence ID" value="EHN02793.1"/>
    <property type="molecule type" value="Genomic_DNA"/>
</dbReference>
<keyword evidence="2" id="KW-0472">Membrane</keyword>
<feature type="region of interest" description="Disordered" evidence="1">
    <location>
        <begin position="31"/>
        <end position="50"/>
    </location>
</feature>
<keyword evidence="2" id="KW-0812">Transmembrane</keyword>
<gene>
    <name evidence="3" type="ORF">VIN7_6773</name>
</gene>
<comment type="caution">
    <text evidence="3">The sequence shown here is derived from an EMBL/GenBank/DDBJ whole genome shotgun (WGS) entry which is preliminary data.</text>
</comment>
<dbReference type="AlphaFoldDB" id="H0GU21"/>
<proteinExistence type="predicted"/>